<evidence type="ECO:0000256" key="1">
    <source>
        <dbReference type="SAM" id="MobiDB-lite"/>
    </source>
</evidence>
<dbReference type="Proteomes" id="UP000278143">
    <property type="component" value="Unassembled WGS sequence"/>
</dbReference>
<evidence type="ECO:0000313" key="5">
    <source>
        <dbReference type="Proteomes" id="UP000278143"/>
    </source>
</evidence>
<feature type="transmembrane region" description="Helical" evidence="2">
    <location>
        <begin position="317"/>
        <end position="339"/>
    </location>
</feature>
<feature type="transmembrane region" description="Helical" evidence="2">
    <location>
        <begin position="359"/>
        <end position="381"/>
    </location>
</feature>
<gene>
    <name evidence="4" type="ORF">SYNPS1DRAFT_26988</name>
</gene>
<accession>A0A4P9Z469</accession>
<dbReference type="OrthoDB" id="10391931at2759"/>
<organism evidence="4 5">
    <name type="scientific">Syncephalis pseudoplumigaleata</name>
    <dbReference type="NCBI Taxonomy" id="1712513"/>
    <lineage>
        <taxon>Eukaryota</taxon>
        <taxon>Fungi</taxon>
        <taxon>Fungi incertae sedis</taxon>
        <taxon>Zoopagomycota</taxon>
        <taxon>Zoopagomycotina</taxon>
        <taxon>Zoopagomycetes</taxon>
        <taxon>Zoopagales</taxon>
        <taxon>Piptocephalidaceae</taxon>
        <taxon>Syncephalis</taxon>
    </lineage>
</organism>
<sequence>MLAGILLRTYLFVLLATCGLLRGARAKIVIYDEGWNASTAIVSATYDHYRVDMPYYDWKGYLLYLPFDRTAANCTFLRPKNNSTRVREYAANASSYEQFAFMINWALATTHKCGTVERVMQMAMTESEAWQTYNFPPVDLLVFYTNKQDGRAEYWGSTFDGWGKPSERRSIQGVASTFMSREGALEFGERYGSGVSPFQLRFHATQERGPWNDAIFSPGTVAKEWIFFVLSAICLIYALIRFAWLVHLGGVRRDLRLAIMIIALISTTLFCISRFIGEEARNVVKLVTQFLAILAFELLLWHWSIRGKTIFPRKSVVGFRILIVIHLLLELVVFLFNILRIGFAIDGVLQNHRKAFTAVVSPIATFSGVLIFGGFGVWFFICTYRVRRHSQARWRFVQLSIFSLLAALTFIMEASITFVGGYGTVNSNNTRASEIEYINVITVVVCFIRSVVCLGVWGVSWPRRGENFNSPVSTNQQSNKGKDTRDNNNSNSNSNNNNANNNNNNSSSNNATEDSRQEKRWSTFGWVRLASALGHNRDSQHGSASNNSSKLRVDPRRMNLLEENSICEEDSMVVEAMGETIDIKTVFVNGKEESEQ</sequence>
<feature type="transmembrane region" description="Helical" evidence="2">
    <location>
        <begin position="283"/>
        <end position="305"/>
    </location>
</feature>
<keyword evidence="3" id="KW-0732">Signal</keyword>
<protein>
    <recommendedName>
        <fullName evidence="6">Lung seven transmembrane receptor-domain-containing protein</fullName>
    </recommendedName>
</protein>
<dbReference type="AlphaFoldDB" id="A0A4P9Z469"/>
<evidence type="ECO:0000313" key="4">
    <source>
        <dbReference type="EMBL" id="RKP27357.1"/>
    </source>
</evidence>
<feature type="chain" id="PRO_5020859828" description="Lung seven transmembrane receptor-domain-containing protein" evidence="3">
    <location>
        <begin position="27"/>
        <end position="596"/>
    </location>
</feature>
<reference evidence="5" key="1">
    <citation type="journal article" date="2018" name="Nat. Microbiol.">
        <title>Leveraging single-cell genomics to expand the fungal tree of life.</title>
        <authorList>
            <person name="Ahrendt S.R."/>
            <person name="Quandt C.A."/>
            <person name="Ciobanu D."/>
            <person name="Clum A."/>
            <person name="Salamov A."/>
            <person name="Andreopoulos B."/>
            <person name="Cheng J.F."/>
            <person name="Woyke T."/>
            <person name="Pelin A."/>
            <person name="Henrissat B."/>
            <person name="Reynolds N.K."/>
            <person name="Benny G.L."/>
            <person name="Smith M.E."/>
            <person name="James T.Y."/>
            <person name="Grigoriev I.V."/>
        </authorList>
    </citation>
    <scope>NUCLEOTIDE SEQUENCE [LARGE SCALE GENOMIC DNA]</scope>
    <source>
        <strain evidence="5">Benny S71-1</strain>
    </source>
</reference>
<dbReference type="EMBL" id="KZ989221">
    <property type="protein sequence ID" value="RKP27357.1"/>
    <property type="molecule type" value="Genomic_DNA"/>
</dbReference>
<proteinExistence type="predicted"/>
<feature type="region of interest" description="Disordered" evidence="1">
    <location>
        <begin position="468"/>
        <end position="517"/>
    </location>
</feature>
<feature type="transmembrane region" description="Helical" evidence="2">
    <location>
        <begin position="437"/>
        <end position="459"/>
    </location>
</feature>
<feature type="signal peptide" evidence="3">
    <location>
        <begin position="1"/>
        <end position="26"/>
    </location>
</feature>
<keyword evidence="5" id="KW-1185">Reference proteome</keyword>
<name>A0A4P9Z469_9FUNG</name>
<dbReference type="PANTHER" id="PTHR16148:SF14">
    <property type="entry name" value="MYND-TYPE DOMAIN-CONTAINING PROTEIN"/>
    <property type="match status" value="1"/>
</dbReference>
<keyword evidence="2" id="KW-0812">Transmembrane</keyword>
<evidence type="ECO:0000256" key="2">
    <source>
        <dbReference type="SAM" id="Phobius"/>
    </source>
</evidence>
<feature type="compositionally biased region" description="Polar residues" evidence="1">
    <location>
        <begin position="468"/>
        <end position="479"/>
    </location>
</feature>
<evidence type="ECO:0008006" key="6">
    <source>
        <dbReference type="Google" id="ProtNLM"/>
    </source>
</evidence>
<keyword evidence="2" id="KW-0472">Membrane</keyword>
<feature type="transmembrane region" description="Helical" evidence="2">
    <location>
        <begin position="401"/>
        <end position="425"/>
    </location>
</feature>
<dbReference type="PANTHER" id="PTHR16148">
    <property type="entry name" value="NF-KAPPA-B-REPRESSING FACTOR-RELATED"/>
    <property type="match status" value="1"/>
</dbReference>
<feature type="transmembrane region" description="Helical" evidence="2">
    <location>
        <begin position="257"/>
        <end position="277"/>
    </location>
</feature>
<feature type="compositionally biased region" description="Low complexity" evidence="1">
    <location>
        <begin position="487"/>
        <end position="511"/>
    </location>
</feature>
<feature type="transmembrane region" description="Helical" evidence="2">
    <location>
        <begin position="225"/>
        <end position="245"/>
    </location>
</feature>
<feature type="region of interest" description="Disordered" evidence="1">
    <location>
        <begin position="535"/>
        <end position="555"/>
    </location>
</feature>
<keyword evidence="2" id="KW-1133">Transmembrane helix</keyword>
<feature type="compositionally biased region" description="Polar residues" evidence="1">
    <location>
        <begin position="541"/>
        <end position="550"/>
    </location>
</feature>
<evidence type="ECO:0000256" key="3">
    <source>
        <dbReference type="SAM" id="SignalP"/>
    </source>
</evidence>